<feature type="transmembrane region" description="Helical" evidence="8">
    <location>
        <begin position="64"/>
        <end position="81"/>
    </location>
</feature>
<dbReference type="EMBL" id="NAQV01000015">
    <property type="protein sequence ID" value="RAN63569.1"/>
    <property type="molecule type" value="Genomic_DNA"/>
</dbReference>
<comment type="caution">
    <text evidence="9">The sequence shown here is derived from an EMBL/GenBank/DDBJ whole genome shotgun (WGS) entry which is preliminary data.</text>
</comment>
<name>A0A1S8KN12_9LACT</name>
<protein>
    <submittedName>
        <fullName evidence="9">pH regulation protein F</fullName>
    </submittedName>
</protein>
<keyword evidence="7 8" id="KW-0472">Membrane</keyword>
<reference evidence="9 11" key="1">
    <citation type="submission" date="2017-01" db="EMBL/GenBank/DDBJ databases">
        <title>Complete Genome Sequence of Dolosigranulum pigrum isolated from a Patient with interstitial lung disease.</title>
        <authorList>
            <person name="Mukhopadhyay R."/>
            <person name="Joaquin J."/>
            <person name="Hogue R."/>
            <person name="Fitzgerald S."/>
            <person name="Jospin G."/>
            <person name="Eisen J.A."/>
            <person name="Chaturvedi V."/>
        </authorList>
    </citation>
    <scope>NUCLEOTIDE SEQUENCE [LARGE SCALE GENOMIC DNA]</scope>
    <source>
        <strain evidence="9 11">15S00348</strain>
    </source>
</reference>
<evidence type="ECO:0000256" key="4">
    <source>
        <dbReference type="ARBA" id="ARBA00022475"/>
    </source>
</evidence>
<dbReference type="GeneID" id="42694297"/>
<evidence type="ECO:0000256" key="1">
    <source>
        <dbReference type="ARBA" id="ARBA00004651"/>
    </source>
</evidence>
<dbReference type="InterPro" id="IPR007208">
    <property type="entry name" value="MrpF/PhaF-like"/>
</dbReference>
<evidence type="ECO:0000313" key="12">
    <source>
        <dbReference type="Proteomes" id="UP000249099"/>
    </source>
</evidence>
<keyword evidence="5 8" id="KW-0812">Transmembrane</keyword>
<evidence type="ECO:0000313" key="11">
    <source>
        <dbReference type="Proteomes" id="UP000190409"/>
    </source>
</evidence>
<gene>
    <name evidence="10" type="ORF">B8A44_05445</name>
    <name evidence="9" type="ORF">BWX42_04115</name>
</gene>
<proteinExistence type="inferred from homology"/>
<accession>A0A1S8KN12</accession>
<dbReference type="RefSeq" id="WP_004635890.1">
    <property type="nucleotide sequence ID" value="NZ_CAJHJL010000002.1"/>
</dbReference>
<dbReference type="Proteomes" id="UP000249099">
    <property type="component" value="Unassembled WGS sequence"/>
</dbReference>
<comment type="subcellular location">
    <subcellularLocation>
        <location evidence="1">Cell membrane</location>
        <topology evidence="1">Multi-pass membrane protein</topology>
    </subcellularLocation>
</comment>
<evidence type="ECO:0000256" key="2">
    <source>
        <dbReference type="ARBA" id="ARBA00009212"/>
    </source>
</evidence>
<dbReference type="AlphaFoldDB" id="A0A1S8KN12"/>
<sequence>MMTFDWFVLTTLIILSIGSIYRVIVGPTVWDRILGFSYFSAKIIMVGIVFGILIDRIFVVDVSMIYGILDFIGTIMVVRFIEAKGDI</sequence>
<reference evidence="10 12" key="2">
    <citation type="submission" date="2017-03" db="EMBL/GenBank/DDBJ databases">
        <title>wgs assembly of Dolosigranulum pigrum KPL CDC strains.</title>
        <authorList>
            <person name="Brugger S.D."/>
            <person name="Pettigrew M."/>
            <person name="Kong Y."/>
            <person name="Lemon K.P."/>
        </authorList>
    </citation>
    <scope>NUCLEOTIDE SEQUENCE [LARGE SCALE GENOMIC DNA]</scope>
    <source>
        <strain evidence="10 12">KPL1931_CDC4294-98</strain>
    </source>
</reference>
<dbReference type="Proteomes" id="UP000190409">
    <property type="component" value="Unassembled WGS sequence"/>
</dbReference>
<evidence type="ECO:0000256" key="6">
    <source>
        <dbReference type="ARBA" id="ARBA00022989"/>
    </source>
</evidence>
<dbReference type="Pfam" id="PF04066">
    <property type="entry name" value="MrpF_PhaF"/>
    <property type="match status" value="1"/>
</dbReference>
<dbReference type="GO" id="GO:0015385">
    <property type="term" value="F:sodium:proton antiporter activity"/>
    <property type="evidence" value="ECO:0007669"/>
    <property type="project" value="TreeGrafter"/>
</dbReference>
<dbReference type="PANTHER" id="PTHR34702">
    <property type="entry name" value="NA(+)/H(+) ANTIPORTER SUBUNIT F1"/>
    <property type="match status" value="1"/>
</dbReference>
<keyword evidence="4" id="KW-1003">Cell membrane</keyword>
<keyword evidence="3" id="KW-0813">Transport</keyword>
<dbReference type="PANTHER" id="PTHR34702:SF1">
    <property type="entry name" value="NA(+)_H(+) ANTIPORTER SUBUNIT F"/>
    <property type="match status" value="1"/>
</dbReference>
<feature type="transmembrane region" description="Helical" evidence="8">
    <location>
        <begin position="36"/>
        <end position="58"/>
    </location>
</feature>
<evidence type="ECO:0000313" key="10">
    <source>
        <dbReference type="EMBL" id="RAN63569.1"/>
    </source>
</evidence>
<comment type="similarity">
    <text evidence="2">Belongs to the CPA3 antiporters (TC 2.A.63) subunit F family.</text>
</comment>
<organism evidence="9 11">
    <name type="scientific">Dolosigranulum pigrum</name>
    <dbReference type="NCBI Taxonomy" id="29394"/>
    <lineage>
        <taxon>Bacteria</taxon>
        <taxon>Bacillati</taxon>
        <taxon>Bacillota</taxon>
        <taxon>Bacilli</taxon>
        <taxon>Lactobacillales</taxon>
        <taxon>Carnobacteriaceae</taxon>
        <taxon>Dolosigranulum</taxon>
    </lineage>
</organism>
<evidence type="ECO:0000256" key="3">
    <source>
        <dbReference type="ARBA" id="ARBA00022448"/>
    </source>
</evidence>
<evidence type="ECO:0000313" key="9">
    <source>
        <dbReference type="EMBL" id="OOL81043.1"/>
    </source>
</evidence>
<feature type="transmembrane region" description="Helical" evidence="8">
    <location>
        <begin position="6"/>
        <end position="24"/>
    </location>
</feature>
<dbReference type="GO" id="GO:0005886">
    <property type="term" value="C:plasma membrane"/>
    <property type="evidence" value="ECO:0007669"/>
    <property type="project" value="UniProtKB-SubCell"/>
</dbReference>
<dbReference type="EMBL" id="MUYF01000003">
    <property type="protein sequence ID" value="OOL81043.1"/>
    <property type="molecule type" value="Genomic_DNA"/>
</dbReference>
<keyword evidence="6 8" id="KW-1133">Transmembrane helix</keyword>
<evidence type="ECO:0000256" key="8">
    <source>
        <dbReference type="SAM" id="Phobius"/>
    </source>
</evidence>
<evidence type="ECO:0000256" key="5">
    <source>
        <dbReference type="ARBA" id="ARBA00022692"/>
    </source>
</evidence>
<evidence type="ECO:0000256" key="7">
    <source>
        <dbReference type="ARBA" id="ARBA00023136"/>
    </source>
</evidence>